<evidence type="ECO:0000313" key="2">
    <source>
        <dbReference type="EMBL" id="ORE14180.1"/>
    </source>
</evidence>
<gene>
    <name evidence="2" type="ORF">BCV71DRAFT_55055</name>
</gene>
<reference evidence="2 3" key="1">
    <citation type="journal article" date="2016" name="Proc. Natl. Acad. Sci. U.S.A.">
        <title>Lipid metabolic changes in an early divergent fungus govern the establishment of a mutualistic symbiosis with endobacteria.</title>
        <authorList>
            <person name="Lastovetsky O.A."/>
            <person name="Gaspar M.L."/>
            <person name="Mondo S.J."/>
            <person name="LaButti K.M."/>
            <person name="Sandor L."/>
            <person name="Grigoriev I.V."/>
            <person name="Henry S.A."/>
            <person name="Pawlowska T.E."/>
        </authorList>
    </citation>
    <scope>NUCLEOTIDE SEQUENCE [LARGE SCALE GENOMIC DNA]</scope>
    <source>
        <strain evidence="2 3">ATCC 11559</strain>
    </source>
</reference>
<organism evidence="2 3">
    <name type="scientific">Rhizopus microsporus</name>
    <dbReference type="NCBI Taxonomy" id="58291"/>
    <lineage>
        <taxon>Eukaryota</taxon>
        <taxon>Fungi</taxon>
        <taxon>Fungi incertae sedis</taxon>
        <taxon>Mucoromycota</taxon>
        <taxon>Mucoromycotina</taxon>
        <taxon>Mucoromycetes</taxon>
        <taxon>Mucorales</taxon>
        <taxon>Mucorineae</taxon>
        <taxon>Rhizopodaceae</taxon>
        <taxon>Rhizopus</taxon>
    </lineage>
</organism>
<dbReference type="AlphaFoldDB" id="A0A0A1N136"/>
<dbReference type="Proteomes" id="UP000242381">
    <property type="component" value="Unassembled WGS sequence"/>
</dbReference>
<accession>A0A0A1N136</accession>
<name>A0A0A1N136_RHIZD</name>
<evidence type="ECO:0000313" key="3">
    <source>
        <dbReference type="Proteomes" id="UP000242381"/>
    </source>
</evidence>
<sequence>MPLKYILVAPEYVKHFKDVKAIEFHFYMSHQELLLDQTAAAPQQQSNSTHQERARKLRSNSNDTEKSMENELIDASSLSFLSSSDYEHLMIGNFDVTDALYLLQRSILQQKWKFSLEDHVHCAIAINSILLLTPNIFP</sequence>
<dbReference type="EMBL" id="KV921486">
    <property type="protein sequence ID" value="ORE14180.1"/>
    <property type="molecule type" value="Genomic_DNA"/>
</dbReference>
<evidence type="ECO:0000256" key="1">
    <source>
        <dbReference type="SAM" id="MobiDB-lite"/>
    </source>
</evidence>
<protein>
    <submittedName>
        <fullName evidence="2">Uncharacterized protein</fullName>
    </submittedName>
</protein>
<feature type="compositionally biased region" description="Polar residues" evidence="1">
    <location>
        <begin position="40"/>
        <end position="49"/>
    </location>
</feature>
<proteinExistence type="predicted"/>
<feature type="region of interest" description="Disordered" evidence="1">
    <location>
        <begin position="38"/>
        <end position="69"/>
    </location>
</feature>